<feature type="binding site" evidence="2">
    <location>
        <position position="165"/>
    </location>
    <ligand>
        <name>Mn(2+)</name>
        <dbReference type="ChEBI" id="CHEBI:29035"/>
        <label>2</label>
    </ligand>
</feature>
<dbReference type="SUPFAM" id="SSF55031">
    <property type="entry name" value="Bacterial exopeptidase dimerisation domain"/>
    <property type="match status" value="1"/>
</dbReference>
<dbReference type="InterPro" id="IPR017439">
    <property type="entry name" value="Amidohydrolase"/>
</dbReference>
<dbReference type="EMBL" id="CP027806">
    <property type="protein sequence ID" value="AXJ00232.1"/>
    <property type="molecule type" value="Genomic_DNA"/>
</dbReference>
<protein>
    <submittedName>
        <fullName evidence="3">Amidohydrolase</fullName>
    </submittedName>
</protein>
<keyword evidence="1 3" id="KW-0378">Hydrolase</keyword>
<dbReference type="Gene3D" id="3.30.70.360">
    <property type="match status" value="1"/>
</dbReference>
<evidence type="ECO:0000313" key="3">
    <source>
        <dbReference type="EMBL" id="AXJ00232.1"/>
    </source>
</evidence>
<dbReference type="AlphaFoldDB" id="A0A345UID0"/>
<keyword evidence="2" id="KW-0464">Manganese</keyword>
<dbReference type="PANTHER" id="PTHR11014:SF169">
    <property type="entry name" value="CLAN MH, FAMILY M20, PEPTIDASE T-LIKE METALLOPEPTIDASE"/>
    <property type="match status" value="1"/>
</dbReference>
<comment type="cofactor">
    <cofactor evidence="2">
        <name>Mn(2+)</name>
        <dbReference type="ChEBI" id="CHEBI:29035"/>
    </cofactor>
    <text evidence="2">The Mn(2+) ion enhances activity.</text>
</comment>
<keyword evidence="2" id="KW-0479">Metal-binding</keyword>
<dbReference type="InterPro" id="IPR002933">
    <property type="entry name" value="Peptidase_M20"/>
</dbReference>
<dbReference type="Proteomes" id="UP000254808">
    <property type="component" value="Chromosome"/>
</dbReference>
<dbReference type="Pfam" id="PF01546">
    <property type="entry name" value="Peptidase_M20"/>
    <property type="match status" value="1"/>
</dbReference>
<dbReference type="InterPro" id="IPR036264">
    <property type="entry name" value="Bact_exopeptidase_dim_dom"/>
</dbReference>
<dbReference type="PANTHER" id="PTHR11014">
    <property type="entry name" value="PEPTIDASE M20 FAMILY MEMBER"/>
    <property type="match status" value="1"/>
</dbReference>
<accession>A0A345UID0</accession>
<dbReference type="OrthoDB" id="9776731at2"/>
<organism evidence="3 4">
    <name type="scientific">Cyclonatronum proteinivorum</name>
    <dbReference type="NCBI Taxonomy" id="1457365"/>
    <lineage>
        <taxon>Bacteria</taxon>
        <taxon>Pseudomonadati</taxon>
        <taxon>Balneolota</taxon>
        <taxon>Balneolia</taxon>
        <taxon>Balneolales</taxon>
        <taxon>Cyclonatronaceae</taxon>
        <taxon>Cyclonatronum</taxon>
    </lineage>
</organism>
<sequence length="391" mass="42602">MIQAIEAYTEEHLPRWIQMRRKLHQLAEVSGEEAQTAAQLEKWLRQTGPAALHTNLGGQGIIAVYGPQDAPKQIMLRAELDALPIADPPEWEHRAHNPAAGHKCGHDGHMMFLIALAEYFGENPPEDFSIMLLFQQAEETGDGAAQMIATETFAALKPDVIIALHNLPGYARHAVVLRSGVFASASTGLRIKLKGATSHAAHPDDGISPAPALSQLMQLLPAIPGQRAPLQQMGLVTVVHARLGEQAFGTAPGEAELMATFRAPETHTVQAMLGTACKLAKGLAVTYGLAVDFEYKEVFEASVNNPELCQRTAKIAENLGLEVHWREAPFMWSEDFGRFSRYGTTILFGLGAGLEHPQLHSEGYDFPDELLPTGLRVYAGLINDLVHNPRA</sequence>
<proteinExistence type="predicted"/>
<reference evidence="3 4" key="1">
    <citation type="submission" date="2018-03" db="EMBL/GenBank/DDBJ databases">
        <title>Phenotypic and genomic properties of Cyclonatronum proteinivorum gen. nov., sp. nov., a haloalkaliphilic bacteroidete from soda lakes possessing Na+-translocating rhodopsin.</title>
        <authorList>
            <person name="Toshchakov S.V."/>
            <person name="Korzhenkov A."/>
            <person name="Samarov N.I."/>
            <person name="Kublanov I.V."/>
            <person name="Muntyan M.S."/>
            <person name="Sorokin D.Y."/>
        </authorList>
    </citation>
    <scope>NUCLEOTIDE SEQUENCE [LARGE SCALE GENOMIC DNA]</scope>
    <source>
        <strain evidence="3 4">Omega</strain>
    </source>
</reference>
<gene>
    <name evidence="3" type="ORF">CYPRO_0955</name>
</gene>
<feature type="binding site" evidence="2">
    <location>
        <position position="106"/>
    </location>
    <ligand>
        <name>Mn(2+)</name>
        <dbReference type="ChEBI" id="CHEBI:29035"/>
        <label>2</label>
    </ligand>
</feature>
<dbReference type="SUPFAM" id="SSF53187">
    <property type="entry name" value="Zn-dependent exopeptidases"/>
    <property type="match status" value="1"/>
</dbReference>
<evidence type="ECO:0000256" key="1">
    <source>
        <dbReference type="ARBA" id="ARBA00022801"/>
    </source>
</evidence>
<dbReference type="GO" id="GO:0046872">
    <property type="term" value="F:metal ion binding"/>
    <property type="evidence" value="ECO:0007669"/>
    <property type="project" value="UniProtKB-KW"/>
</dbReference>
<keyword evidence="4" id="KW-1185">Reference proteome</keyword>
<feature type="binding site" evidence="2">
    <location>
        <position position="104"/>
    </location>
    <ligand>
        <name>Mn(2+)</name>
        <dbReference type="ChEBI" id="CHEBI:29035"/>
        <label>2</label>
    </ligand>
</feature>
<evidence type="ECO:0000313" key="4">
    <source>
        <dbReference type="Proteomes" id="UP000254808"/>
    </source>
</evidence>
<dbReference type="PIRSF" id="PIRSF005962">
    <property type="entry name" value="Pept_M20D_amidohydro"/>
    <property type="match status" value="1"/>
</dbReference>
<feature type="binding site" evidence="2">
    <location>
        <position position="139"/>
    </location>
    <ligand>
        <name>Mn(2+)</name>
        <dbReference type="ChEBI" id="CHEBI:29035"/>
        <label>2</label>
    </ligand>
</feature>
<dbReference type="NCBIfam" id="TIGR01891">
    <property type="entry name" value="amidohydrolases"/>
    <property type="match status" value="1"/>
</dbReference>
<dbReference type="KEGG" id="cprv:CYPRO_0955"/>
<feature type="binding site" evidence="2">
    <location>
        <position position="360"/>
    </location>
    <ligand>
        <name>Mn(2+)</name>
        <dbReference type="ChEBI" id="CHEBI:29035"/>
        <label>2</label>
    </ligand>
</feature>
<evidence type="ECO:0000256" key="2">
    <source>
        <dbReference type="PIRSR" id="PIRSR005962-1"/>
    </source>
</evidence>
<name>A0A345UID0_9BACT</name>
<dbReference type="GO" id="GO:0016787">
    <property type="term" value="F:hydrolase activity"/>
    <property type="evidence" value="ECO:0007669"/>
    <property type="project" value="UniProtKB-KW"/>
</dbReference>
<dbReference type="Gene3D" id="3.40.630.10">
    <property type="entry name" value="Zn peptidases"/>
    <property type="match status" value="1"/>
</dbReference>
<dbReference type="RefSeq" id="WP_114983520.1">
    <property type="nucleotide sequence ID" value="NZ_CP027806.1"/>
</dbReference>